<dbReference type="AlphaFoldDB" id="A0A9P6JVJ1"/>
<dbReference type="InterPro" id="IPR037401">
    <property type="entry name" value="SnoaL-like"/>
</dbReference>
<evidence type="ECO:0000259" key="1">
    <source>
        <dbReference type="Pfam" id="PF12680"/>
    </source>
</evidence>
<sequence>MSMEAFSHTSQNASTQVVRSSISCPVHAGFLETNDNSNIPPSSTVSPLNARYKMSTKAAATESLVREFSTLLSAHKLPEVASFAAPGATWWLAGLTESNPMAGLHTFEEHIKQVEGIPKSVMNWDRLESDIVELIVDEKGEKAVVEFAIKLREEDGEYRYKNQAVMIIEVEEGKIKKVKEFIDFAPFTKYIQDKGTK</sequence>
<keyword evidence="3" id="KW-1185">Reference proteome</keyword>
<dbReference type="SUPFAM" id="SSF54427">
    <property type="entry name" value="NTF2-like"/>
    <property type="match status" value="1"/>
</dbReference>
<evidence type="ECO:0000313" key="3">
    <source>
        <dbReference type="Proteomes" id="UP000807306"/>
    </source>
</evidence>
<dbReference type="Gene3D" id="3.10.450.50">
    <property type="match status" value="1"/>
</dbReference>
<gene>
    <name evidence="2" type="ORF">CPB83DRAFT_902702</name>
</gene>
<dbReference type="Pfam" id="PF12680">
    <property type="entry name" value="SnoaL_2"/>
    <property type="match status" value="1"/>
</dbReference>
<comment type="caution">
    <text evidence="2">The sequence shown here is derived from an EMBL/GenBank/DDBJ whole genome shotgun (WGS) entry which is preliminary data.</text>
</comment>
<dbReference type="EMBL" id="MU157827">
    <property type="protein sequence ID" value="KAF9534033.1"/>
    <property type="molecule type" value="Genomic_DNA"/>
</dbReference>
<protein>
    <recommendedName>
        <fullName evidence="1">SnoaL-like domain-containing protein</fullName>
    </recommendedName>
</protein>
<accession>A0A9P6JVJ1</accession>
<feature type="domain" description="SnoaL-like" evidence="1">
    <location>
        <begin position="65"/>
        <end position="177"/>
    </location>
</feature>
<reference evidence="2" key="1">
    <citation type="submission" date="2020-11" db="EMBL/GenBank/DDBJ databases">
        <authorList>
            <consortium name="DOE Joint Genome Institute"/>
            <person name="Ahrendt S."/>
            <person name="Riley R."/>
            <person name="Andreopoulos W."/>
            <person name="Labutti K."/>
            <person name="Pangilinan J."/>
            <person name="Ruiz-Duenas F.J."/>
            <person name="Barrasa J.M."/>
            <person name="Sanchez-Garcia M."/>
            <person name="Camarero S."/>
            <person name="Miyauchi S."/>
            <person name="Serrano A."/>
            <person name="Linde D."/>
            <person name="Babiker R."/>
            <person name="Drula E."/>
            <person name="Ayuso-Fernandez I."/>
            <person name="Pacheco R."/>
            <person name="Padilla G."/>
            <person name="Ferreira P."/>
            <person name="Barriuso J."/>
            <person name="Kellner H."/>
            <person name="Castanera R."/>
            <person name="Alfaro M."/>
            <person name="Ramirez L."/>
            <person name="Pisabarro A.G."/>
            <person name="Kuo A."/>
            <person name="Tritt A."/>
            <person name="Lipzen A."/>
            <person name="He G."/>
            <person name="Yan M."/>
            <person name="Ng V."/>
            <person name="Cullen D."/>
            <person name="Martin F."/>
            <person name="Rosso M.-N."/>
            <person name="Henrissat B."/>
            <person name="Hibbett D."/>
            <person name="Martinez A.T."/>
            <person name="Grigoriev I.V."/>
        </authorList>
    </citation>
    <scope>NUCLEOTIDE SEQUENCE</scope>
    <source>
        <strain evidence="2">CBS 506.95</strain>
    </source>
</reference>
<name>A0A9P6JVJ1_9AGAR</name>
<dbReference type="Proteomes" id="UP000807306">
    <property type="component" value="Unassembled WGS sequence"/>
</dbReference>
<dbReference type="OrthoDB" id="4646138at2759"/>
<proteinExistence type="predicted"/>
<evidence type="ECO:0000313" key="2">
    <source>
        <dbReference type="EMBL" id="KAF9534033.1"/>
    </source>
</evidence>
<organism evidence="2 3">
    <name type="scientific">Crepidotus variabilis</name>
    <dbReference type="NCBI Taxonomy" id="179855"/>
    <lineage>
        <taxon>Eukaryota</taxon>
        <taxon>Fungi</taxon>
        <taxon>Dikarya</taxon>
        <taxon>Basidiomycota</taxon>
        <taxon>Agaricomycotina</taxon>
        <taxon>Agaricomycetes</taxon>
        <taxon>Agaricomycetidae</taxon>
        <taxon>Agaricales</taxon>
        <taxon>Agaricineae</taxon>
        <taxon>Crepidotaceae</taxon>
        <taxon>Crepidotus</taxon>
    </lineage>
</organism>
<dbReference type="InterPro" id="IPR032710">
    <property type="entry name" value="NTF2-like_dom_sf"/>
</dbReference>